<dbReference type="InterPro" id="IPR004111">
    <property type="entry name" value="Repressor_TetR_C"/>
</dbReference>
<accession>A0A8J4A9L5</accession>
<proteinExistence type="predicted"/>
<dbReference type="Pfam" id="PF02909">
    <property type="entry name" value="TetR_C_1"/>
    <property type="match status" value="1"/>
</dbReference>
<dbReference type="GO" id="GO:0045892">
    <property type="term" value="P:negative regulation of DNA-templated transcription"/>
    <property type="evidence" value="ECO:0007669"/>
    <property type="project" value="InterPro"/>
</dbReference>
<dbReference type="Proteomes" id="UP000614996">
    <property type="component" value="Unassembled WGS sequence"/>
</dbReference>
<dbReference type="PANTHER" id="PTHR30055">
    <property type="entry name" value="HTH-TYPE TRANSCRIPTIONAL REGULATOR RUTR"/>
    <property type="match status" value="1"/>
</dbReference>
<feature type="DNA-binding region" description="H-T-H motif" evidence="5">
    <location>
        <begin position="54"/>
        <end position="73"/>
    </location>
</feature>
<keyword evidence="1" id="KW-0678">Repressor</keyword>
<protein>
    <submittedName>
        <fullName evidence="7">TetR family transcriptional regulator</fullName>
    </submittedName>
</protein>
<dbReference type="InterPro" id="IPR009057">
    <property type="entry name" value="Homeodomain-like_sf"/>
</dbReference>
<dbReference type="InterPro" id="IPR036271">
    <property type="entry name" value="Tet_transcr_reg_TetR-rel_C_sf"/>
</dbReference>
<evidence type="ECO:0000256" key="1">
    <source>
        <dbReference type="ARBA" id="ARBA00022491"/>
    </source>
</evidence>
<dbReference type="SUPFAM" id="SSF48498">
    <property type="entry name" value="Tetracyclin repressor-like, C-terminal domain"/>
    <property type="match status" value="1"/>
</dbReference>
<evidence type="ECO:0000256" key="4">
    <source>
        <dbReference type="ARBA" id="ARBA00023163"/>
    </source>
</evidence>
<evidence type="ECO:0000256" key="2">
    <source>
        <dbReference type="ARBA" id="ARBA00023015"/>
    </source>
</evidence>
<evidence type="ECO:0000256" key="5">
    <source>
        <dbReference type="PROSITE-ProRule" id="PRU00335"/>
    </source>
</evidence>
<dbReference type="RefSeq" id="WP_207123868.1">
    <property type="nucleotide sequence ID" value="NZ_BOPO01000020.1"/>
</dbReference>
<keyword evidence="3 5" id="KW-0238">DNA-binding</keyword>
<reference evidence="8" key="1">
    <citation type="journal article" date="2021" name="Int. J. Syst. Evol. Microbiol.">
        <title>Actinocatenispora comari sp. nov., an endophytic actinomycete isolated from aerial parts of Comarum salesowianum.</title>
        <authorList>
            <person name="Oyunbileg N."/>
            <person name="Iizaka Y."/>
            <person name="Hamada M."/>
            <person name="Davaapurev B.O."/>
            <person name="Fukumoto A."/>
            <person name="Tsetseg B."/>
            <person name="Kato F."/>
            <person name="Tamura T."/>
            <person name="Batkhuu J."/>
            <person name="Anzai Y."/>
        </authorList>
    </citation>
    <scope>NUCLEOTIDE SEQUENCE [LARGE SCALE GENOMIC DNA]</scope>
    <source>
        <strain evidence="8">NUM-2625</strain>
    </source>
</reference>
<gene>
    <name evidence="7" type="ORF">NUM_14480</name>
</gene>
<dbReference type="PROSITE" id="PS50977">
    <property type="entry name" value="HTH_TETR_2"/>
    <property type="match status" value="1"/>
</dbReference>
<dbReference type="SUPFAM" id="SSF46689">
    <property type="entry name" value="Homeodomain-like"/>
    <property type="match status" value="1"/>
</dbReference>
<comment type="caution">
    <text evidence="7">The sequence shown here is derived from an EMBL/GenBank/DDBJ whole genome shotgun (WGS) entry which is preliminary data.</text>
</comment>
<evidence type="ECO:0000313" key="7">
    <source>
        <dbReference type="EMBL" id="GIL26194.1"/>
    </source>
</evidence>
<name>A0A8J4A9L5_9ACTN</name>
<dbReference type="GO" id="GO:0046677">
    <property type="term" value="P:response to antibiotic"/>
    <property type="evidence" value="ECO:0007669"/>
    <property type="project" value="InterPro"/>
</dbReference>
<dbReference type="InterPro" id="IPR050109">
    <property type="entry name" value="HTH-type_TetR-like_transc_reg"/>
</dbReference>
<dbReference type="EMBL" id="BOPO01000020">
    <property type="protein sequence ID" value="GIL26194.1"/>
    <property type="molecule type" value="Genomic_DNA"/>
</dbReference>
<dbReference type="Gene3D" id="1.10.10.60">
    <property type="entry name" value="Homeodomain-like"/>
    <property type="match status" value="1"/>
</dbReference>
<dbReference type="PRINTS" id="PR00400">
    <property type="entry name" value="TETREPRESSOR"/>
</dbReference>
<evidence type="ECO:0000313" key="8">
    <source>
        <dbReference type="Proteomes" id="UP000614996"/>
    </source>
</evidence>
<dbReference type="InterPro" id="IPR003012">
    <property type="entry name" value="Tet_transcr_reg_TetR"/>
</dbReference>
<keyword evidence="8" id="KW-1185">Reference proteome</keyword>
<dbReference type="Pfam" id="PF00440">
    <property type="entry name" value="TetR_N"/>
    <property type="match status" value="1"/>
</dbReference>
<dbReference type="PANTHER" id="PTHR30055:SF151">
    <property type="entry name" value="TRANSCRIPTIONAL REGULATORY PROTEIN"/>
    <property type="match status" value="1"/>
</dbReference>
<organism evidence="7 8">
    <name type="scientific">Actinocatenispora comari</name>
    <dbReference type="NCBI Taxonomy" id="2807577"/>
    <lineage>
        <taxon>Bacteria</taxon>
        <taxon>Bacillati</taxon>
        <taxon>Actinomycetota</taxon>
        <taxon>Actinomycetes</taxon>
        <taxon>Micromonosporales</taxon>
        <taxon>Micromonosporaceae</taxon>
        <taxon>Actinocatenispora</taxon>
    </lineage>
</organism>
<dbReference type="GO" id="GO:0003700">
    <property type="term" value="F:DNA-binding transcription factor activity"/>
    <property type="evidence" value="ECO:0007669"/>
    <property type="project" value="TreeGrafter"/>
</dbReference>
<feature type="domain" description="HTH tetR-type" evidence="6">
    <location>
        <begin position="31"/>
        <end position="91"/>
    </location>
</feature>
<dbReference type="AlphaFoldDB" id="A0A8J4A9L5"/>
<sequence>MAASAEPGDPVRTLELLWDARPHSGLGRRPELTLDQVVAAAIEIADADGLDNLSMRRVAERLGAGTMSLYRHVPGKSELFDLMVDRVSAEVSYRYEGGWRDQLEQVARANRAMFERHPWLLTLFPRRPPQGPGVIGKYDAELRAVEGIGLTDVEMDSVLTLLLEYVRGATANLIEWRRLGATQSDEQWWATLAPHLDRLLDRDRYRLAVRVGTAATTAYRGVRDTEHAFEFGLHRVLDGIEGLVAGR</sequence>
<dbReference type="InterPro" id="IPR001647">
    <property type="entry name" value="HTH_TetR"/>
</dbReference>
<keyword evidence="4" id="KW-0804">Transcription</keyword>
<dbReference type="Gene3D" id="1.10.357.10">
    <property type="entry name" value="Tetracycline Repressor, domain 2"/>
    <property type="match status" value="1"/>
</dbReference>
<keyword evidence="2" id="KW-0805">Transcription regulation</keyword>
<evidence type="ECO:0000259" key="6">
    <source>
        <dbReference type="PROSITE" id="PS50977"/>
    </source>
</evidence>
<dbReference type="GO" id="GO:0000976">
    <property type="term" value="F:transcription cis-regulatory region binding"/>
    <property type="evidence" value="ECO:0007669"/>
    <property type="project" value="TreeGrafter"/>
</dbReference>
<evidence type="ECO:0000256" key="3">
    <source>
        <dbReference type="ARBA" id="ARBA00023125"/>
    </source>
</evidence>